<sequence length="219" mass="24840">MTDKTCKIICYDDCILYHEKEDIANCLGNREALECLYEWWEGYETLARGCDESNSGYYVMVLDEDPRLGLEASMASRGMLWVEVDLLTNVEKPGNADCVNGSPAFVSVWPYSSLNWDAYTNRCLMPDGTAVAHYEAGYSIMDQGLKLPLVRHDYSYTIGANLTEMFKRVSNVMEGGQALVFQANQCWGSFRRAPGLAGLVVQHHRPLTDFTQFLPDYYY</sequence>
<name>A0A023B503_GRENI</name>
<dbReference type="EMBL" id="AFNH02000721">
    <property type="protein sequence ID" value="EZG57886.1"/>
    <property type="molecule type" value="Genomic_DNA"/>
</dbReference>
<dbReference type="AlphaFoldDB" id="A0A023B503"/>
<comment type="caution">
    <text evidence="1">The sequence shown here is derived from an EMBL/GenBank/DDBJ whole genome shotgun (WGS) entry which is preliminary data.</text>
</comment>
<accession>A0A023B503</accession>
<reference evidence="1" key="1">
    <citation type="submission" date="2013-12" db="EMBL/GenBank/DDBJ databases">
        <authorList>
            <person name="Omoto C.K."/>
            <person name="Sibley D."/>
            <person name="Venepally P."/>
            <person name="Hadjithomas M."/>
            <person name="Karamycheva S."/>
            <person name="Brunk B."/>
            <person name="Roos D."/>
            <person name="Caler E."/>
            <person name="Lorenzi H."/>
        </authorList>
    </citation>
    <scope>NUCLEOTIDE SEQUENCE</scope>
</reference>
<keyword evidence="2" id="KW-1185">Reference proteome</keyword>
<protein>
    <submittedName>
        <fullName evidence="1">Uncharacterized protein</fullName>
    </submittedName>
</protein>
<dbReference type="VEuPathDB" id="CryptoDB:GNI_096280"/>
<proteinExistence type="predicted"/>
<dbReference type="GeneID" id="22913424"/>
<gene>
    <name evidence="1" type="ORF">GNI_096280</name>
</gene>
<dbReference type="Proteomes" id="UP000019763">
    <property type="component" value="Unassembled WGS sequence"/>
</dbReference>
<evidence type="ECO:0000313" key="1">
    <source>
        <dbReference type="EMBL" id="EZG57886.1"/>
    </source>
</evidence>
<evidence type="ECO:0000313" key="2">
    <source>
        <dbReference type="Proteomes" id="UP000019763"/>
    </source>
</evidence>
<dbReference type="RefSeq" id="XP_011131007.1">
    <property type="nucleotide sequence ID" value="XM_011132705.1"/>
</dbReference>
<organism evidence="1 2">
    <name type="scientific">Gregarina niphandrodes</name>
    <name type="common">Septate eugregarine</name>
    <dbReference type="NCBI Taxonomy" id="110365"/>
    <lineage>
        <taxon>Eukaryota</taxon>
        <taxon>Sar</taxon>
        <taxon>Alveolata</taxon>
        <taxon>Apicomplexa</taxon>
        <taxon>Conoidasida</taxon>
        <taxon>Gregarinasina</taxon>
        <taxon>Eugregarinorida</taxon>
        <taxon>Gregarinidae</taxon>
        <taxon>Gregarina</taxon>
    </lineage>
</organism>